<dbReference type="AlphaFoldDB" id="A0A381YHC9"/>
<dbReference type="InterPro" id="IPR034660">
    <property type="entry name" value="DinB/YfiT-like"/>
</dbReference>
<protein>
    <recommendedName>
        <fullName evidence="2">DinB-like domain-containing protein</fullName>
    </recommendedName>
</protein>
<evidence type="ECO:0008006" key="2">
    <source>
        <dbReference type="Google" id="ProtNLM"/>
    </source>
</evidence>
<reference evidence="1" key="1">
    <citation type="submission" date="2018-05" db="EMBL/GenBank/DDBJ databases">
        <authorList>
            <person name="Lanie J.A."/>
            <person name="Ng W.-L."/>
            <person name="Kazmierczak K.M."/>
            <person name="Andrzejewski T.M."/>
            <person name="Davidsen T.M."/>
            <person name="Wayne K.J."/>
            <person name="Tettelin H."/>
            <person name="Glass J.I."/>
            <person name="Rusch D."/>
            <person name="Podicherti R."/>
            <person name="Tsui H.-C.T."/>
            <person name="Winkler M.E."/>
        </authorList>
    </citation>
    <scope>NUCLEOTIDE SEQUENCE</scope>
</reference>
<organism evidence="1">
    <name type="scientific">marine metagenome</name>
    <dbReference type="NCBI Taxonomy" id="408172"/>
    <lineage>
        <taxon>unclassified sequences</taxon>
        <taxon>metagenomes</taxon>
        <taxon>ecological metagenomes</taxon>
    </lineage>
</organism>
<dbReference type="EMBL" id="UINC01018251">
    <property type="protein sequence ID" value="SVA76488.1"/>
    <property type="molecule type" value="Genomic_DNA"/>
</dbReference>
<evidence type="ECO:0000313" key="1">
    <source>
        <dbReference type="EMBL" id="SVA76488.1"/>
    </source>
</evidence>
<dbReference type="SUPFAM" id="SSF109854">
    <property type="entry name" value="DinB/YfiT-like putative metalloenzymes"/>
    <property type="match status" value="1"/>
</dbReference>
<name>A0A381YHC9_9ZZZZ</name>
<sequence length="214" mass="24741">MENTTNGAITYFSGFETLYDLIQSELEGLTEEQLDYTSQDWEWAGWSIRNQVSHMASLIPRWLVLRWGSTLFPLGDHGVENIEEISQSKSDRRLDDEVYWEIDDISLMLKKFLDLAVRVLRDNSFEFMASQKINRDATPQWEMMAKAHPHGVTSEGTPAKGSMTLEATMRHIYFEEVTHLYNIQRLKKAQGLSTKTVVPSVGYWTLEGWDRSEP</sequence>
<accession>A0A381YHC9</accession>
<proteinExistence type="predicted"/>
<gene>
    <name evidence="1" type="ORF">METZ01_LOCUS129342</name>
</gene>